<name>A0A8J1V099_OWEFU</name>
<feature type="compositionally biased region" description="Basic residues" evidence="1">
    <location>
        <begin position="129"/>
        <end position="144"/>
    </location>
</feature>
<feature type="region of interest" description="Disordered" evidence="1">
    <location>
        <begin position="118"/>
        <end position="154"/>
    </location>
</feature>
<accession>A0A8J1V099</accession>
<evidence type="ECO:0000313" key="2">
    <source>
        <dbReference type="EMBL" id="CAH1787848.1"/>
    </source>
</evidence>
<gene>
    <name evidence="2" type="ORF">OFUS_LOCUS13481</name>
</gene>
<feature type="region of interest" description="Disordered" evidence="1">
    <location>
        <begin position="404"/>
        <end position="439"/>
    </location>
</feature>
<sequence length="493" mass="55010">MSSQNEESNHEFNFFLDKQIQTKILDFTENEKLEVEIQSAVKVSKKLDYDFELCEWIPKKGFTPRKPEKDTKDNLEVKVHFSHRDRDGLLPNSLKPKQYNFKHYTDVSQYMLQYRLENSSTQNQSNRTKSGKQKKQILKSRQSSRQKEDSLTQLQNNSTDIKVVATLAYKYKLDPRVPNWPSSPESTVDIYSIEDGERKSARVPSARDTISARASGTVNLTPTKGRSNTSSISSPTIGSAISTKSMHVTPQGMYNLDDRNGLPSSFITDLGTHEMTSSVTSNGRQKSKSVSPRLGRTPHNGRTSSILQNRGRLQFVESERVAYRFSSKFANSLLRSKSFHGLPDSSKLAHTVYSEAIARLRMSSVIKKERCNNSSASSFSSYNISANSISDGSIKPGSINANSISPNSISDNSINTSRSNSATSINKSPREFGPGGDSLSIEDIKDITKDLRITETILSNQLNSDMDRTKSASYGESKKQFTLSNLLGETSRS</sequence>
<feature type="compositionally biased region" description="Polar residues" evidence="1">
    <location>
        <begin position="118"/>
        <end position="128"/>
    </location>
</feature>
<dbReference type="Proteomes" id="UP000749559">
    <property type="component" value="Unassembled WGS sequence"/>
</dbReference>
<keyword evidence="3" id="KW-1185">Reference proteome</keyword>
<feature type="compositionally biased region" description="Polar residues" evidence="1">
    <location>
        <begin position="274"/>
        <end position="290"/>
    </location>
</feature>
<proteinExistence type="predicted"/>
<evidence type="ECO:0000256" key="1">
    <source>
        <dbReference type="SAM" id="MobiDB-lite"/>
    </source>
</evidence>
<feature type="region of interest" description="Disordered" evidence="1">
    <location>
        <begin position="216"/>
        <end position="238"/>
    </location>
</feature>
<comment type="caution">
    <text evidence="2">The sequence shown here is derived from an EMBL/GenBank/DDBJ whole genome shotgun (WGS) entry which is preliminary data.</text>
</comment>
<protein>
    <submittedName>
        <fullName evidence="2">Uncharacterized protein</fullName>
    </submittedName>
</protein>
<organism evidence="2 3">
    <name type="scientific">Owenia fusiformis</name>
    <name type="common">Polychaete worm</name>
    <dbReference type="NCBI Taxonomy" id="6347"/>
    <lineage>
        <taxon>Eukaryota</taxon>
        <taxon>Metazoa</taxon>
        <taxon>Spiralia</taxon>
        <taxon>Lophotrochozoa</taxon>
        <taxon>Annelida</taxon>
        <taxon>Polychaeta</taxon>
        <taxon>Sedentaria</taxon>
        <taxon>Canalipalpata</taxon>
        <taxon>Sabellida</taxon>
        <taxon>Oweniida</taxon>
        <taxon>Oweniidae</taxon>
        <taxon>Owenia</taxon>
    </lineage>
</organism>
<reference evidence="2" key="1">
    <citation type="submission" date="2022-03" db="EMBL/GenBank/DDBJ databases">
        <authorList>
            <person name="Martin C."/>
        </authorList>
    </citation>
    <scope>NUCLEOTIDE SEQUENCE</scope>
</reference>
<feature type="region of interest" description="Disordered" evidence="1">
    <location>
        <begin position="274"/>
        <end position="308"/>
    </location>
</feature>
<dbReference type="EMBL" id="CAIIXF020000006">
    <property type="protein sequence ID" value="CAH1787848.1"/>
    <property type="molecule type" value="Genomic_DNA"/>
</dbReference>
<dbReference type="AlphaFoldDB" id="A0A8J1V099"/>
<feature type="compositionally biased region" description="Low complexity" evidence="1">
    <location>
        <begin position="404"/>
        <end position="421"/>
    </location>
</feature>
<evidence type="ECO:0000313" key="3">
    <source>
        <dbReference type="Proteomes" id="UP000749559"/>
    </source>
</evidence>
<dbReference type="OrthoDB" id="10072175at2759"/>